<reference evidence="3" key="2">
    <citation type="submission" date="2023-05" db="EMBL/GenBank/DDBJ databases">
        <authorList>
            <consortium name="Lawrence Berkeley National Laboratory"/>
            <person name="Steindorff A."/>
            <person name="Hensen N."/>
            <person name="Bonometti L."/>
            <person name="Westerberg I."/>
            <person name="Brannstrom I.O."/>
            <person name="Guillou S."/>
            <person name="Cros-Aarteil S."/>
            <person name="Calhoun S."/>
            <person name="Haridas S."/>
            <person name="Kuo A."/>
            <person name="Mondo S."/>
            <person name="Pangilinan J."/>
            <person name="Riley R."/>
            <person name="Labutti K."/>
            <person name="Andreopoulos B."/>
            <person name="Lipzen A."/>
            <person name="Chen C."/>
            <person name="Yanf M."/>
            <person name="Daum C."/>
            <person name="Ng V."/>
            <person name="Clum A."/>
            <person name="Ohm R."/>
            <person name="Martin F."/>
            <person name="Silar P."/>
            <person name="Natvig D."/>
            <person name="Lalanne C."/>
            <person name="Gautier V."/>
            <person name="Ament-Velasquez S.L."/>
            <person name="Kruys A."/>
            <person name="Hutchinson M.I."/>
            <person name="Powell A.J."/>
            <person name="Barry K."/>
            <person name="Miller A.N."/>
            <person name="Grigoriev I.V."/>
            <person name="Debuchy R."/>
            <person name="Gladieux P."/>
            <person name="Thoren M.H."/>
            <person name="Johannesson H."/>
        </authorList>
    </citation>
    <scope>NUCLEOTIDE SEQUENCE</scope>
    <source>
        <strain evidence="3">PSN309</strain>
    </source>
</reference>
<feature type="chain" id="PRO_5042848305" description="Mid2 domain-containing protein" evidence="2">
    <location>
        <begin position="22"/>
        <end position="204"/>
    </location>
</feature>
<protein>
    <recommendedName>
        <fullName evidence="5">Mid2 domain-containing protein</fullName>
    </recommendedName>
</protein>
<evidence type="ECO:0000256" key="1">
    <source>
        <dbReference type="SAM" id="Phobius"/>
    </source>
</evidence>
<keyword evidence="1" id="KW-0472">Membrane</keyword>
<name>A0AAN7AKI8_9PEZI</name>
<sequence length="204" mass="21562">MSLNLILHLLAFFMASLDCHAAMLYTPYTDLKAANPTTFSSVFSPPCKLRDSEGRRMGHSFELRQATDDDPDVISSLTSQVGGLISSLTGEVLPQATSLVGGGINSVTGGIAPAVSSQVGGALNSASGAAATATNWIGDTGNQTVSEASNWLNRDTNGLSNKGLLAIVIAVPLIAVILFLWLVIRCYRRWQRGKKRGTVVNVRA</sequence>
<organism evidence="3 4">
    <name type="scientific">Podospora australis</name>
    <dbReference type="NCBI Taxonomy" id="1536484"/>
    <lineage>
        <taxon>Eukaryota</taxon>
        <taxon>Fungi</taxon>
        <taxon>Dikarya</taxon>
        <taxon>Ascomycota</taxon>
        <taxon>Pezizomycotina</taxon>
        <taxon>Sordariomycetes</taxon>
        <taxon>Sordariomycetidae</taxon>
        <taxon>Sordariales</taxon>
        <taxon>Podosporaceae</taxon>
        <taxon>Podospora</taxon>
    </lineage>
</organism>
<comment type="caution">
    <text evidence="3">The sequence shown here is derived from an EMBL/GenBank/DDBJ whole genome shotgun (WGS) entry which is preliminary data.</text>
</comment>
<keyword evidence="2" id="KW-0732">Signal</keyword>
<evidence type="ECO:0000256" key="2">
    <source>
        <dbReference type="SAM" id="SignalP"/>
    </source>
</evidence>
<dbReference type="AlphaFoldDB" id="A0AAN7AKI8"/>
<dbReference type="Proteomes" id="UP001302126">
    <property type="component" value="Unassembled WGS sequence"/>
</dbReference>
<feature type="signal peptide" evidence="2">
    <location>
        <begin position="1"/>
        <end position="21"/>
    </location>
</feature>
<keyword evidence="1" id="KW-1133">Transmembrane helix</keyword>
<reference evidence="3" key="1">
    <citation type="journal article" date="2023" name="Mol. Phylogenet. Evol.">
        <title>Genome-scale phylogeny and comparative genomics of the fungal order Sordariales.</title>
        <authorList>
            <person name="Hensen N."/>
            <person name="Bonometti L."/>
            <person name="Westerberg I."/>
            <person name="Brannstrom I.O."/>
            <person name="Guillou S."/>
            <person name="Cros-Aarteil S."/>
            <person name="Calhoun S."/>
            <person name="Haridas S."/>
            <person name="Kuo A."/>
            <person name="Mondo S."/>
            <person name="Pangilinan J."/>
            <person name="Riley R."/>
            <person name="LaButti K."/>
            <person name="Andreopoulos B."/>
            <person name="Lipzen A."/>
            <person name="Chen C."/>
            <person name="Yan M."/>
            <person name="Daum C."/>
            <person name="Ng V."/>
            <person name="Clum A."/>
            <person name="Steindorff A."/>
            <person name="Ohm R.A."/>
            <person name="Martin F."/>
            <person name="Silar P."/>
            <person name="Natvig D.O."/>
            <person name="Lalanne C."/>
            <person name="Gautier V."/>
            <person name="Ament-Velasquez S.L."/>
            <person name="Kruys A."/>
            <person name="Hutchinson M.I."/>
            <person name="Powell A.J."/>
            <person name="Barry K."/>
            <person name="Miller A.N."/>
            <person name="Grigoriev I.V."/>
            <person name="Debuchy R."/>
            <person name="Gladieux P."/>
            <person name="Hiltunen Thoren M."/>
            <person name="Johannesson H."/>
        </authorList>
    </citation>
    <scope>NUCLEOTIDE SEQUENCE</scope>
    <source>
        <strain evidence="3">PSN309</strain>
    </source>
</reference>
<feature type="transmembrane region" description="Helical" evidence="1">
    <location>
        <begin position="163"/>
        <end position="184"/>
    </location>
</feature>
<accession>A0AAN7AKI8</accession>
<proteinExistence type="predicted"/>
<evidence type="ECO:0000313" key="4">
    <source>
        <dbReference type="Proteomes" id="UP001302126"/>
    </source>
</evidence>
<evidence type="ECO:0008006" key="5">
    <source>
        <dbReference type="Google" id="ProtNLM"/>
    </source>
</evidence>
<dbReference type="EMBL" id="MU864382">
    <property type="protein sequence ID" value="KAK4188875.1"/>
    <property type="molecule type" value="Genomic_DNA"/>
</dbReference>
<keyword evidence="1" id="KW-0812">Transmembrane</keyword>
<keyword evidence="4" id="KW-1185">Reference proteome</keyword>
<evidence type="ECO:0000313" key="3">
    <source>
        <dbReference type="EMBL" id="KAK4188875.1"/>
    </source>
</evidence>
<gene>
    <name evidence="3" type="ORF">QBC35DRAFT_495012</name>
</gene>